<proteinExistence type="predicted"/>
<dbReference type="Gene3D" id="2.140.10.10">
    <property type="entry name" value="Quinoprotein alcohol dehydrogenase-like superfamily"/>
    <property type="match status" value="1"/>
</dbReference>
<evidence type="ECO:0000313" key="2">
    <source>
        <dbReference type="EMBL" id="GIE69162.1"/>
    </source>
</evidence>
<dbReference type="Gene3D" id="2.130.10.10">
    <property type="entry name" value="YVTN repeat-like/Quinoprotein amine dehydrogenase"/>
    <property type="match status" value="1"/>
</dbReference>
<comment type="caution">
    <text evidence="2">The sequence shown here is derived from an EMBL/GenBank/DDBJ whole genome shotgun (WGS) entry which is preliminary data.</text>
</comment>
<sequence>MKRTVAALSSLVLGLPVPLWDHPGYDAEDSWFNPHESAITPATVGHLRTLWSAKLREVDESCSGFSSPVLGAGRLFATDREGVTAYDPAAGSMIWRFTWDNADDNTLPRMAVSGDLLILANGDCQSQSDPNGQLTALDTATGRARWHISRDAPVDTVVVDKNVVLISGNSPSDDDEVAAYRVRDGHLLWRKPGFVSSGVSANGVVPLVGATGTTAVEIGTGKVRWSRPESWQVQAASPASDQFYATDKSGALVALDAGSGTMRWSAPGRASELVATDGHRVYLASGRVVSALAATSGNLAWSRTSPAVAGQPAVAGGVVYAGGPALSAATGVPIGRGFAGVVVPAGGRLYQVNGARLTTYAD</sequence>
<dbReference type="Proteomes" id="UP000624709">
    <property type="component" value="Unassembled WGS sequence"/>
</dbReference>
<evidence type="ECO:0000259" key="1">
    <source>
        <dbReference type="Pfam" id="PF13360"/>
    </source>
</evidence>
<dbReference type="PANTHER" id="PTHR34512">
    <property type="entry name" value="CELL SURFACE PROTEIN"/>
    <property type="match status" value="1"/>
</dbReference>
<feature type="domain" description="Pyrrolo-quinoline quinone repeat" evidence="1">
    <location>
        <begin position="81"/>
        <end position="227"/>
    </location>
</feature>
<gene>
    <name evidence="2" type="ORF">Apa02nite_052700</name>
</gene>
<reference evidence="2 3" key="1">
    <citation type="submission" date="2021-01" db="EMBL/GenBank/DDBJ databases">
        <title>Whole genome shotgun sequence of Actinoplanes palleronii NBRC 14916.</title>
        <authorList>
            <person name="Komaki H."/>
            <person name="Tamura T."/>
        </authorList>
    </citation>
    <scope>NUCLEOTIDE SEQUENCE [LARGE SCALE GENOMIC DNA]</scope>
    <source>
        <strain evidence="2 3">NBRC 14916</strain>
    </source>
</reference>
<dbReference type="PANTHER" id="PTHR34512:SF30">
    <property type="entry name" value="OUTER MEMBRANE PROTEIN ASSEMBLY FACTOR BAMB"/>
    <property type="match status" value="1"/>
</dbReference>
<dbReference type="InterPro" id="IPR002372">
    <property type="entry name" value="PQQ_rpt_dom"/>
</dbReference>
<protein>
    <recommendedName>
        <fullName evidence="1">Pyrrolo-quinoline quinone repeat domain-containing protein</fullName>
    </recommendedName>
</protein>
<organism evidence="2 3">
    <name type="scientific">Actinoplanes palleronii</name>
    <dbReference type="NCBI Taxonomy" id="113570"/>
    <lineage>
        <taxon>Bacteria</taxon>
        <taxon>Bacillati</taxon>
        <taxon>Actinomycetota</taxon>
        <taxon>Actinomycetes</taxon>
        <taxon>Micromonosporales</taxon>
        <taxon>Micromonosporaceae</taxon>
        <taxon>Actinoplanes</taxon>
    </lineage>
</organism>
<evidence type="ECO:0000313" key="3">
    <source>
        <dbReference type="Proteomes" id="UP000624709"/>
    </source>
</evidence>
<dbReference type="InterPro" id="IPR015943">
    <property type="entry name" value="WD40/YVTN_repeat-like_dom_sf"/>
</dbReference>
<keyword evidence="3" id="KW-1185">Reference proteome</keyword>
<dbReference type="SUPFAM" id="SSF50998">
    <property type="entry name" value="Quinoprotein alcohol dehydrogenase-like"/>
    <property type="match status" value="1"/>
</dbReference>
<dbReference type="RefSeq" id="WP_203827327.1">
    <property type="nucleotide sequence ID" value="NZ_BAAATY010000015.1"/>
</dbReference>
<name>A0ABQ4BEY7_9ACTN</name>
<dbReference type="InterPro" id="IPR018391">
    <property type="entry name" value="PQQ_b-propeller_rpt"/>
</dbReference>
<dbReference type="EMBL" id="BOMS01000080">
    <property type="protein sequence ID" value="GIE69162.1"/>
    <property type="molecule type" value="Genomic_DNA"/>
</dbReference>
<dbReference type="InterPro" id="IPR011047">
    <property type="entry name" value="Quinoprotein_ADH-like_sf"/>
</dbReference>
<dbReference type="SMART" id="SM00564">
    <property type="entry name" value="PQQ"/>
    <property type="match status" value="5"/>
</dbReference>
<accession>A0ABQ4BEY7</accession>
<dbReference type="Pfam" id="PF13360">
    <property type="entry name" value="PQQ_2"/>
    <property type="match status" value="1"/>
</dbReference>